<feature type="region of interest" description="Disordered" evidence="1">
    <location>
        <begin position="206"/>
        <end position="233"/>
    </location>
</feature>
<sequence>MASVSDQDPAPLEEGFVCHLDFEPGWVDLTLADVTKEGATALAVATANQLNPLSLEIQKQAVIDDMTDRALERNVDLPVMVAAYYAESGEALVTMDIDAYGDEGVPRPAREEVGPLLLEWANAEVVGKPDITYLDLPAGPAVRVQATLKTRRLLGLGKRLSEFIRYAVFPPDMESLVIATATWEKIQRTEEITALVDAMVPTMRLSPTGAGGVGTGNTPGDADGPGASAHSPK</sequence>
<keyword evidence="3" id="KW-1185">Reference proteome</keyword>
<accession>A0A1V4A871</accession>
<evidence type="ECO:0000313" key="3">
    <source>
        <dbReference type="Proteomes" id="UP000190539"/>
    </source>
</evidence>
<reference evidence="2 3" key="1">
    <citation type="submission" date="2017-02" db="EMBL/GenBank/DDBJ databases">
        <title>Draft Genome Sequence of Streptomyces tsukubaensis F601, a Producer of the immunosuppressant tacrolimus FK506.</title>
        <authorList>
            <person name="Zong G."/>
            <person name="Zhong C."/>
            <person name="Fu J."/>
            <person name="Qin R."/>
            <person name="Cao G."/>
        </authorList>
    </citation>
    <scope>NUCLEOTIDE SEQUENCE [LARGE SCALE GENOMIC DNA]</scope>
    <source>
        <strain evidence="2 3">F601</strain>
    </source>
</reference>
<gene>
    <name evidence="2" type="ORF">B1H18_16530</name>
</gene>
<protein>
    <submittedName>
        <fullName evidence="2">Uncharacterized protein</fullName>
    </submittedName>
</protein>
<dbReference type="EMBL" id="MVFC01000012">
    <property type="protein sequence ID" value="OON78392.1"/>
    <property type="molecule type" value="Genomic_DNA"/>
</dbReference>
<dbReference type="AlphaFoldDB" id="A0A1V4A871"/>
<evidence type="ECO:0000256" key="1">
    <source>
        <dbReference type="SAM" id="MobiDB-lite"/>
    </source>
</evidence>
<comment type="caution">
    <text evidence="2">The sequence shown here is derived from an EMBL/GenBank/DDBJ whole genome shotgun (WGS) entry which is preliminary data.</text>
</comment>
<organism evidence="2 3">
    <name type="scientific">Streptomyces tsukubensis</name>
    <dbReference type="NCBI Taxonomy" id="83656"/>
    <lineage>
        <taxon>Bacteria</taxon>
        <taxon>Bacillati</taxon>
        <taxon>Actinomycetota</taxon>
        <taxon>Actinomycetes</taxon>
        <taxon>Kitasatosporales</taxon>
        <taxon>Streptomycetaceae</taxon>
        <taxon>Streptomyces</taxon>
    </lineage>
</organism>
<name>A0A1V4A871_9ACTN</name>
<dbReference type="Proteomes" id="UP000190539">
    <property type="component" value="Unassembled WGS sequence"/>
</dbReference>
<evidence type="ECO:0000313" key="2">
    <source>
        <dbReference type="EMBL" id="OON78392.1"/>
    </source>
</evidence>
<dbReference type="RefSeq" id="WP_077968894.1">
    <property type="nucleotide sequence ID" value="NZ_CP045178.1"/>
</dbReference>
<proteinExistence type="predicted"/>
<dbReference type="STRING" id="83656.B1H18_16530"/>
<dbReference type="OrthoDB" id="4200912at2"/>